<feature type="non-terminal residue" evidence="2">
    <location>
        <position position="1"/>
    </location>
</feature>
<evidence type="ECO:0000313" key="3">
    <source>
        <dbReference type="Proteomes" id="UP000591131"/>
    </source>
</evidence>
<evidence type="ECO:0000259" key="1">
    <source>
        <dbReference type="PROSITE" id="PS50878"/>
    </source>
</evidence>
<dbReference type="InterPro" id="IPR043502">
    <property type="entry name" value="DNA/RNA_pol_sf"/>
</dbReference>
<keyword evidence="3" id="KW-1185">Reference proteome</keyword>
<dbReference type="OrthoDB" id="412624at2759"/>
<dbReference type="CDD" id="cd01650">
    <property type="entry name" value="RT_nLTR_like"/>
    <property type="match status" value="1"/>
</dbReference>
<dbReference type="EMBL" id="JAAPAO010000907">
    <property type="protein sequence ID" value="KAF4652582.1"/>
    <property type="molecule type" value="Genomic_DNA"/>
</dbReference>
<name>A0A7J6L075_PERCH</name>
<dbReference type="SUPFAM" id="SSF56219">
    <property type="entry name" value="DNase I-like"/>
    <property type="match status" value="1"/>
</dbReference>
<dbReference type="PANTHER" id="PTHR19446">
    <property type="entry name" value="REVERSE TRANSCRIPTASES"/>
    <property type="match status" value="1"/>
</dbReference>
<dbReference type="Gene3D" id="3.60.10.10">
    <property type="entry name" value="Endonuclease/exonuclease/phosphatase"/>
    <property type="match status" value="1"/>
</dbReference>
<dbReference type="Proteomes" id="UP000591131">
    <property type="component" value="Unassembled WGS sequence"/>
</dbReference>
<gene>
    <name evidence="2" type="ORF">FOL47_011004</name>
</gene>
<dbReference type="PROSITE" id="PS50878">
    <property type="entry name" value="RT_POL"/>
    <property type="match status" value="1"/>
</dbReference>
<sequence>ENEPALSLMLRLMGTITANAVRWILRNVVKRLQASLLKTVRGFIVHSLLIVVPSTASTPRTVSTGEEGEKKAQKMVFPGSHPLYPNLPKGLREVCRERFGDAEISGKRHEDLLQMLSECDDFRSQKTILEEQAEARGDVVVYGVKFHPELAPIEAAYRSIAKSLRVSNTSGSSRGFVERVEAAQGAEDLTITLIRKHFRSAREYLQHYREGKTMEEIEKLRAQKRKHRGAAPGLRVSPERSQKGKLGRLVSDLFLAEGFICANQGRNPTFRALDSSLKIGSRRKTSLIDVTFFKGSCSVEDWLVSDDFELGDHAPISFSLTEAQPSFLAGLQTEENVPAGCLNDHNFYKCNWERYRSYPETLKPSYVDSLIYSSKDLIERSESLIARVQEAAIVACPKKRGIPRKMNARPQWFDSELRKKRSELKRAERIQSSYKRMLRAEYRTLIINKKEEFLQRCFTSLEHAHVSEIHKKARGPKPRLIARILEDDETIEQSANRLANHYVGTGASTASNVLGPRYLASHRELSQPSTPANFLVLTSEEVKSLIEKRRKNFSTAPGIDGIRLRHWHESPDWVKAELGKLIGFSFSNAYLPPSWKHSRTIMIDKPKRDRKSVKSLRPIALCSSLSKIAESYVRKQLESSLESISQSGRQHAYLPGKSAIDVISASAHFIKERKRWSIVSLDYSNAFGEISHEAIVNGLKKFDVSTCTRMWISEWLADRTSELNYGSTTVRRVCFDGKGTPQGALLSPFLFIISTDDVGEKVEKFANWLNEVEACEWKCFADDSYLLISWRVGATDEEIRAALKKIIDFTERESAVVNLKLDSSGVTPRRWFY</sequence>
<dbReference type="InterPro" id="IPR000477">
    <property type="entry name" value="RT_dom"/>
</dbReference>
<proteinExistence type="predicted"/>
<dbReference type="AlphaFoldDB" id="A0A7J6L075"/>
<reference evidence="2 3" key="1">
    <citation type="submission" date="2020-04" db="EMBL/GenBank/DDBJ databases">
        <title>Perkinsus chesapeaki whole genome sequence.</title>
        <authorList>
            <person name="Bogema D.R."/>
        </authorList>
    </citation>
    <scope>NUCLEOTIDE SEQUENCE [LARGE SCALE GENOMIC DNA]</scope>
    <source>
        <strain evidence="2">ATCC PRA-425</strain>
    </source>
</reference>
<dbReference type="InterPro" id="IPR036691">
    <property type="entry name" value="Endo/exonu/phosph_ase_sf"/>
</dbReference>
<feature type="domain" description="Reverse transcriptase" evidence="1">
    <location>
        <begin position="584"/>
        <end position="833"/>
    </location>
</feature>
<protein>
    <recommendedName>
        <fullName evidence="1">Reverse transcriptase domain-containing protein</fullName>
    </recommendedName>
</protein>
<dbReference type="Pfam" id="PF00078">
    <property type="entry name" value="RVT_1"/>
    <property type="match status" value="1"/>
</dbReference>
<accession>A0A7J6L075</accession>
<dbReference type="SUPFAM" id="SSF56672">
    <property type="entry name" value="DNA/RNA polymerases"/>
    <property type="match status" value="1"/>
</dbReference>
<comment type="caution">
    <text evidence="2">The sequence shown here is derived from an EMBL/GenBank/DDBJ whole genome shotgun (WGS) entry which is preliminary data.</text>
</comment>
<evidence type="ECO:0000313" key="2">
    <source>
        <dbReference type="EMBL" id="KAF4652582.1"/>
    </source>
</evidence>
<organism evidence="2 3">
    <name type="scientific">Perkinsus chesapeaki</name>
    <name type="common">Clam parasite</name>
    <name type="synonym">Perkinsus andrewsi</name>
    <dbReference type="NCBI Taxonomy" id="330153"/>
    <lineage>
        <taxon>Eukaryota</taxon>
        <taxon>Sar</taxon>
        <taxon>Alveolata</taxon>
        <taxon>Perkinsozoa</taxon>
        <taxon>Perkinsea</taxon>
        <taxon>Perkinsida</taxon>
        <taxon>Perkinsidae</taxon>
        <taxon>Perkinsus</taxon>
    </lineage>
</organism>